<accession>A0AAD6IQ20</accession>
<evidence type="ECO:0000313" key="2">
    <source>
        <dbReference type="Proteomes" id="UP001221413"/>
    </source>
</evidence>
<protein>
    <submittedName>
        <fullName evidence="1">Uncharacterized protein</fullName>
    </submittedName>
</protein>
<dbReference type="EMBL" id="JAQGDS010000014">
    <property type="protein sequence ID" value="KAJ6256221.1"/>
    <property type="molecule type" value="Genomic_DNA"/>
</dbReference>
<name>A0AAD6IQ20_DREDA</name>
<reference evidence="1" key="1">
    <citation type="submission" date="2023-01" db="EMBL/GenBank/DDBJ databases">
        <title>The chitinases involved in constricting ring structure development in the nematode-trapping fungus Drechslerella dactyloides.</title>
        <authorList>
            <person name="Wang R."/>
            <person name="Zhang L."/>
            <person name="Tang P."/>
            <person name="Li S."/>
            <person name="Liang L."/>
        </authorList>
    </citation>
    <scope>NUCLEOTIDE SEQUENCE</scope>
    <source>
        <strain evidence="1">YMF1.00031</strain>
    </source>
</reference>
<keyword evidence="2" id="KW-1185">Reference proteome</keyword>
<organism evidence="1 2">
    <name type="scientific">Drechslerella dactyloides</name>
    <name type="common">Nematode-trapping fungus</name>
    <name type="synonym">Arthrobotrys dactyloides</name>
    <dbReference type="NCBI Taxonomy" id="74499"/>
    <lineage>
        <taxon>Eukaryota</taxon>
        <taxon>Fungi</taxon>
        <taxon>Dikarya</taxon>
        <taxon>Ascomycota</taxon>
        <taxon>Pezizomycotina</taxon>
        <taxon>Orbiliomycetes</taxon>
        <taxon>Orbiliales</taxon>
        <taxon>Orbiliaceae</taxon>
        <taxon>Drechslerella</taxon>
    </lineage>
</organism>
<evidence type="ECO:0000313" key="1">
    <source>
        <dbReference type="EMBL" id="KAJ6256221.1"/>
    </source>
</evidence>
<dbReference type="AlphaFoldDB" id="A0AAD6IQ20"/>
<gene>
    <name evidence="1" type="ORF">Dda_9056</name>
</gene>
<proteinExistence type="predicted"/>
<comment type="caution">
    <text evidence="1">The sequence shown here is derived from an EMBL/GenBank/DDBJ whole genome shotgun (WGS) entry which is preliminary data.</text>
</comment>
<sequence>MVPAKRVQTPNVPLPQLYYHGQNMATYTIQLKNEDPWIESTIFYLYQAAPACKAPVYAAVCQSVAIDAGSTGELKVIAAPYAVVGTTKNGLSDPTEPIVIENLDSRPVQLTKRPVKGSVVRIDRGSGENSAPYFDDGGASTTTADASFRISASENAQPLSPEESIVMGLGAQNPITGEIVPVALVPAQAGKTLTFTPELLRYYIALGDFQHSKFERADWVTYDWFTEVDFRGKSPGSRVALVWRRDEEGNMHWIREDGVEAEREPEAME</sequence>
<dbReference type="Proteomes" id="UP001221413">
    <property type="component" value="Unassembled WGS sequence"/>
</dbReference>